<keyword evidence="2" id="KW-0175">Coiled coil</keyword>
<dbReference type="OrthoDB" id="2666736at2"/>
<sequence>MKKTILSIIAIVIITLIGVGGYSEYKEKQSNKYVELGVNSMNNCKYNDAINYMNKALKFNKNNLEAENIIKIINGYEDSEKDFKEENFKEAQQLINNIPKEYIKYNIKNPIDKLKNNINEKLVDIEKVNNEINEVKGDIKDKNFKKAKTDIDKINIENGDKDQIQQINKYNSEIDTQLAAEQKLEIQKKIQLKTSQLKQKESEVKNESIDKNILTDKSSSINQNKSVDKNNDNISNNNIVQKKAINPNVYIANDLGLSITFPASWRGKYYIKSRGKDGLVVMMKSNNKTKYQNEGELFEIDSASTYGLLDGPRIIKSKNGITYYAGPQTGMTIDENNPQFEEWKEMSQSTYNVIDTIKCI</sequence>
<name>A0A1V4SUM5_9CLOT</name>
<comment type="caution">
    <text evidence="4">The sequence shown here is derived from an EMBL/GenBank/DDBJ whole genome shotgun (WGS) entry which is preliminary data.</text>
</comment>
<feature type="repeat" description="TPR" evidence="1">
    <location>
        <begin position="30"/>
        <end position="63"/>
    </location>
</feature>
<evidence type="ECO:0000313" key="5">
    <source>
        <dbReference type="Proteomes" id="UP000191448"/>
    </source>
</evidence>
<dbReference type="AlphaFoldDB" id="A0A1V4SUM5"/>
<evidence type="ECO:0000256" key="1">
    <source>
        <dbReference type="PROSITE-ProRule" id="PRU00339"/>
    </source>
</evidence>
<gene>
    <name evidence="4" type="ORF">CLTHE_17430</name>
</gene>
<protein>
    <submittedName>
        <fullName evidence="4">Uncharacterized protein</fullName>
    </submittedName>
</protein>
<accession>A0A1V4SUM5</accession>
<organism evidence="4 5">
    <name type="scientific">Clostridium thermobutyricum DSM 4928</name>
    <dbReference type="NCBI Taxonomy" id="1121339"/>
    <lineage>
        <taxon>Bacteria</taxon>
        <taxon>Bacillati</taxon>
        <taxon>Bacillota</taxon>
        <taxon>Clostridia</taxon>
        <taxon>Eubacteriales</taxon>
        <taxon>Clostridiaceae</taxon>
        <taxon>Clostridium</taxon>
    </lineage>
</organism>
<dbReference type="RefSeq" id="WP_080022914.1">
    <property type="nucleotide sequence ID" value="NZ_LTAY01000043.1"/>
</dbReference>
<dbReference type="Proteomes" id="UP000191448">
    <property type="component" value="Unassembled WGS sequence"/>
</dbReference>
<feature type="coiled-coil region" evidence="2">
    <location>
        <begin position="111"/>
        <end position="145"/>
    </location>
</feature>
<proteinExistence type="predicted"/>
<evidence type="ECO:0000256" key="2">
    <source>
        <dbReference type="SAM" id="Coils"/>
    </source>
</evidence>
<reference evidence="4 5" key="1">
    <citation type="submission" date="2016-02" db="EMBL/GenBank/DDBJ databases">
        <title>Genome sequence of Clostridium thermobutyricum DSM 4928.</title>
        <authorList>
            <person name="Poehlein A."/>
            <person name="Daniel R."/>
        </authorList>
    </citation>
    <scope>NUCLEOTIDE SEQUENCE [LARGE SCALE GENOMIC DNA]</scope>
    <source>
        <strain evidence="4 5">DSM 4928</strain>
    </source>
</reference>
<keyword evidence="1" id="KW-0802">TPR repeat</keyword>
<dbReference type="InterPro" id="IPR019734">
    <property type="entry name" value="TPR_rpt"/>
</dbReference>
<dbReference type="EMBL" id="LTAY01000043">
    <property type="protein sequence ID" value="OPX47578.1"/>
    <property type="molecule type" value="Genomic_DNA"/>
</dbReference>
<evidence type="ECO:0000256" key="3">
    <source>
        <dbReference type="SAM" id="MobiDB-lite"/>
    </source>
</evidence>
<evidence type="ECO:0000313" key="4">
    <source>
        <dbReference type="EMBL" id="OPX47578.1"/>
    </source>
</evidence>
<dbReference type="PROSITE" id="PS50005">
    <property type="entry name" value="TPR"/>
    <property type="match status" value="1"/>
</dbReference>
<feature type="region of interest" description="Disordered" evidence="3">
    <location>
        <begin position="215"/>
        <end position="234"/>
    </location>
</feature>